<accession>A0ABY6ZMT2</accession>
<protein>
    <submittedName>
        <fullName evidence="2">Alpha-D-ribose 1-methylphosphonate 5-triphosphate diphosphatase</fullName>
        <ecNumber evidence="2">3.6.1.63</ecNumber>
    </submittedName>
</protein>
<reference evidence="2" key="1">
    <citation type="submission" date="2022-08" db="EMBL/GenBank/DDBJ databases">
        <title>Alicyclobacillus fastidiosus DSM 17978, complete genome.</title>
        <authorList>
            <person name="Wang Q."/>
            <person name="Cai R."/>
            <person name="Wang Z."/>
        </authorList>
    </citation>
    <scope>NUCLEOTIDE SEQUENCE</scope>
    <source>
        <strain evidence="2">DSM 17978</strain>
    </source>
</reference>
<sequence>MTTTWITGGTVVLENQTVSADLEIVDGILRSIHFDGRPENEAGSDATYIDATGLYVLPGMIDLHTDAIEKEVQPRPGAEFPLDVAFRELERRMVSNGITMAYHSLSMSGGKGIRGNRLIEKVIRRLCDLRETRTMMRHRVHLRYELSNEAGRPLAEALIREGMVHLLSYMDHSPGQGQFKNTGNYANYLLKTYGAEGILAQSKVQEMERLRAQRTWGELAPLTKHAIDANIRIASHDDDSLEKVDMMQDLGVTISEFPINLHTAHYAKSRQLYVSVGAPNVVRGGSHSQNLNAREAIQSGAANIVCSDYHPSSMLTAVFQLMQEGMSLSEAVKLVSIHPARAVGIDSQYGSIQVGKRADLILVERIEGQPVVRNTMIDGRVVYETHYDLLNVEVHQTMSVGNT</sequence>
<dbReference type="InterPro" id="IPR011059">
    <property type="entry name" value="Metal-dep_hydrolase_composite"/>
</dbReference>
<feature type="domain" description="Amidohydrolase-related" evidence="1">
    <location>
        <begin position="223"/>
        <end position="382"/>
    </location>
</feature>
<dbReference type="Proteomes" id="UP001164761">
    <property type="component" value="Chromosome"/>
</dbReference>
<dbReference type="SUPFAM" id="SSF51556">
    <property type="entry name" value="Metallo-dependent hydrolases"/>
    <property type="match status" value="1"/>
</dbReference>
<dbReference type="InterPro" id="IPR051781">
    <property type="entry name" value="Metallo-dep_Hydrolase"/>
</dbReference>
<name>A0ABY6ZMT2_9BACL</name>
<dbReference type="PIRSF" id="PIRSF038971">
    <property type="entry name" value="PhnM"/>
    <property type="match status" value="1"/>
</dbReference>
<keyword evidence="3" id="KW-1185">Reference proteome</keyword>
<gene>
    <name evidence="2" type="ORF">NZD89_12600</name>
</gene>
<dbReference type="PANTHER" id="PTHR43135">
    <property type="entry name" value="ALPHA-D-RIBOSE 1-METHYLPHOSPHONATE 5-TRIPHOSPHATE DIPHOSPHATASE"/>
    <property type="match status" value="1"/>
</dbReference>
<organism evidence="2 3">
    <name type="scientific">Alicyclobacillus fastidiosus</name>
    <dbReference type="NCBI Taxonomy" id="392011"/>
    <lineage>
        <taxon>Bacteria</taxon>
        <taxon>Bacillati</taxon>
        <taxon>Bacillota</taxon>
        <taxon>Bacilli</taxon>
        <taxon>Bacillales</taxon>
        <taxon>Alicyclobacillaceae</taxon>
        <taxon>Alicyclobacillus</taxon>
    </lineage>
</organism>
<dbReference type="GO" id="GO:0016787">
    <property type="term" value="F:hydrolase activity"/>
    <property type="evidence" value="ECO:0007669"/>
    <property type="project" value="UniProtKB-KW"/>
</dbReference>
<dbReference type="InterPro" id="IPR032466">
    <property type="entry name" value="Metal_Hydrolase"/>
</dbReference>
<keyword evidence="2" id="KW-0378">Hydrolase</keyword>
<dbReference type="PANTHER" id="PTHR43135:SF3">
    <property type="entry name" value="ALPHA-D-RIBOSE 1-METHYLPHOSPHONATE 5-TRIPHOSPHATE DIPHOSPHATASE"/>
    <property type="match status" value="1"/>
</dbReference>
<dbReference type="InterPro" id="IPR006680">
    <property type="entry name" value="Amidohydro-rel"/>
</dbReference>
<evidence type="ECO:0000313" key="3">
    <source>
        <dbReference type="Proteomes" id="UP001164761"/>
    </source>
</evidence>
<dbReference type="NCBIfam" id="NF011984">
    <property type="entry name" value="PRK15446.1-5"/>
    <property type="match status" value="1"/>
</dbReference>
<dbReference type="EMBL" id="CP104067">
    <property type="protein sequence ID" value="WAH44140.1"/>
    <property type="molecule type" value="Genomic_DNA"/>
</dbReference>
<proteinExistence type="predicted"/>
<dbReference type="Gene3D" id="2.30.40.10">
    <property type="entry name" value="Urease, subunit C, domain 1"/>
    <property type="match status" value="1"/>
</dbReference>
<evidence type="ECO:0000313" key="2">
    <source>
        <dbReference type="EMBL" id="WAH44140.1"/>
    </source>
</evidence>
<dbReference type="RefSeq" id="WP_268008036.1">
    <property type="nucleotide sequence ID" value="NZ_BSUT01000001.1"/>
</dbReference>
<dbReference type="EC" id="3.6.1.63" evidence="2"/>
<dbReference type="SUPFAM" id="SSF51338">
    <property type="entry name" value="Composite domain of metallo-dependent hydrolases"/>
    <property type="match status" value="1"/>
</dbReference>
<dbReference type="NCBIfam" id="NF011987">
    <property type="entry name" value="PRK15446.2-3"/>
    <property type="match status" value="1"/>
</dbReference>
<dbReference type="InterPro" id="IPR012696">
    <property type="entry name" value="PhnM"/>
</dbReference>
<dbReference type="Gene3D" id="3.20.20.140">
    <property type="entry name" value="Metal-dependent hydrolases"/>
    <property type="match status" value="1"/>
</dbReference>
<dbReference type="Pfam" id="PF01979">
    <property type="entry name" value="Amidohydro_1"/>
    <property type="match status" value="1"/>
</dbReference>
<dbReference type="NCBIfam" id="NF011990">
    <property type="entry name" value="PRK15446.2-6"/>
    <property type="match status" value="1"/>
</dbReference>
<evidence type="ECO:0000259" key="1">
    <source>
        <dbReference type="Pfam" id="PF01979"/>
    </source>
</evidence>